<dbReference type="EMBL" id="PGET01000001">
    <property type="protein sequence ID" value="PJJ27758.1"/>
    <property type="molecule type" value="Genomic_DNA"/>
</dbReference>
<evidence type="ECO:0000313" key="9">
    <source>
        <dbReference type="Proteomes" id="UP000231092"/>
    </source>
</evidence>
<keyword evidence="6" id="KW-0804">Transcription</keyword>
<comment type="caution">
    <text evidence="8">The sequence shown here is derived from an EMBL/GenBank/DDBJ whole genome shotgun (WGS) entry which is preliminary data.</text>
</comment>
<dbReference type="RefSeq" id="WP_100304349.1">
    <property type="nucleotide sequence ID" value="NZ_PGET01000001.1"/>
</dbReference>
<evidence type="ECO:0000259" key="7">
    <source>
        <dbReference type="PROSITE" id="PS50943"/>
    </source>
</evidence>
<dbReference type="NCBIfam" id="TIGR02937">
    <property type="entry name" value="sigma70-ECF"/>
    <property type="match status" value="1"/>
</dbReference>
<dbReference type="Pfam" id="PF04542">
    <property type="entry name" value="Sigma70_r2"/>
    <property type="match status" value="1"/>
</dbReference>
<reference evidence="8 9" key="1">
    <citation type="submission" date="2017-11" db="EMBL/GenBank/DDBJ databases">
        <title>Understudied soil microbes with underappreciated capabilities: Untangling the Clostridium saccharolyticum group.</title>
        <authorList>
            <person name="Leschine S."/>
        </authorList>
    </citation>
    <scope>NUCLEOTIDE SEQUENCE [LARGE SCALE GENOMIC DNA]</scope>
    <source>
        <strain evidence="8 9">18A</strain>
    </source>
</reference>
<dbReference type="SUPFAM" id="SSF88946">
    <property type="entry name" value="Sigma2 domain of RNA polymerase sigma factors"/>
    <property type="match status" value="1"/>
</dbReference>
<dbReference type="InterPro" id="IPR001387">
    <property type="entry name" value="Cro/C1-type_HTH"/>
</dbReference>
<evidence type="ECO:0000256" key="5">
    <source>
        <dbReference type="ARBA" id="ARBA00023125"/>
    </source>
</evidence>
<dbReference type="InterPro" id="IPR007627">
    <property type="entry name" value="RNA_pol_sigma70_r2"/>
</dbReference>
<dbReference type="InterPro" id="IPR007630">
    <property type="entry name" value="RNA_pol_sigma70_r4"/>
</dbReference>
<accession>A0A2M8Z2T0</accession>
<dbReference type="Pfam" id="PF04545">
    <property type="entry name" value="Sigma70_r4"/>
    <property type="match status" value="1"/>
</dbReference>
<evidence type="ECO:0000256" key="2">
    <source>
        <dbReference type="ARBA" id="ARBA00022969"/>
    </source>
</evidence>
<feature type="domain" description="HTH cro/C1-type" evidence="7">
    <location>
        <begin position="175"/>
        <end position="194"/>
    </location>
</feature>
<evidence type="ECO:0000256" key="1">
    <source>
        <dbReference type="ARBA" id="ARBA00007788"/>
    </source>
</evidence>
<name>A0A2M8Z2T0_9FIRM</name>
<evidence type="ECO:0000256" key="3">
    <source>
        <dbReference type="ARBA" id="ARBA00023015"/>
    </source>
</evidence>
<dbReference type="GO" id="GO:0003677">
    <property type="term" value="F:DNA binding"/>
    <property type="evidence" value="ECO:0007669"/>
    <property type="project" value="UniProtKB-KW"/>
</dbReference>
<protein>
    <submittedName>
        <fullName evidence="8">RNA polymerase sporulation-specific sigma factor</fullName>
    </submittedName>
</protein>
<dbReference type="InterPro" id="IPR036388">
    <property type="entry name" value="WH-like_DNA-bd_sf"/>
</dbReference>
<keyword evidence="3" id="KW-0805">Transcription regulation</keyword>
<dbReference type="Gene3D" id="1.20.120.1810">
    <property type="match status" value="1"/>
</dbReference>
<proteinExistence type="inferred from homology"/>
<dbReference type="GO" id="GO:0006352">
    <property type="term" value="P:DNA-templated transcription initiation"/>
    <property type="evidence" value="ECO:0007669"/>
    <property type="project" value="InterPro"/>
</dbReference>
<dbReference type="InterPro" id="IPR014284">
    <property type="entry name" value="RNA_pol_sigma-70_dom"/>
</dbReference>
<dbReference type="PANTHER" id="PTHR30376">
    <property type="entry name" value="SIGMA FACTOR RPOH HEAT SHOCK RELATED"/>
    <property type="match status" value="1"/>
</dbReference>
<keyword evidence="5" id="KW-0238">DNA-binding</keyword>
<evidence type="ECO:0000256" key="6">
    <source>
        <dbReference type="ARBA" id="ARBA00023163"/>
    </source>
</evidence>
<dbReference type="Gene3D" id="1.10.10.10">
    <property type="entry name" value="Winged helix-like DNA-binding domain superfamily/Winged helix DNA-binding domain"/>
    <property type="match status" value="1"/>
</dbReference>
<evidence type="ECO:0000256" key="4">
    <source>
        <dbReference type="ARBA" id="ARBA00023082"/>
    </source>
</evidence>
<dbReference type="PRINTS" id="PR00046">
    <property type="entry name" value="SIGMA70FCT"/>
</dbReference>
<keyword evidence="2" id="KW-0749">Sporulation</keyword>
<dbReference type="PANTHER" id="PTHR30376:SF3">
    <property type="entry name" value="RNA POLYMERASE SIGMA FACTOR RPOH"/>
    <property type="match status" value="1"/>
</dbReference>
<dbReference type="InterPro" id="IPR013325">
    <property type="entry name" value="RNA_pol_sigma_r2"/>
</dbReference>
<dbReference type="AlphaFoldDB" id="A0A2M8Z2T0"/>
<evidence type="ECO:0000313" key="8">
    <source>
        <dbReference type="EMBL" id="PJJ27758.1"/>
    </source>
</evidence>
<dbReference type="PROSITE" id="PS50943">
    <property type="entry name" value="HTH_CROC1"/>
    <property type="match status" value="1"/>
</dbReference>
<dbReference type="InterPro" id="IPR000943">
    <property type="entry name" value="RNA_pol_sigma70"/>
</dbReference>
<dbReference type="SUPFAM" id="SSF88659">
    <property type="entry name" value="Sigma3 and sigma4 domains of RNA polymerase sigma factors"/>
    <property type="match status" value="1"/>
</dbReference>
<dbReference type="GO" id="GO:0030435">
    <property type="term" value="P:sporulation resulting in formation of a cellular spore"/>
    <property type="evidence" value="ECO:0007669"/>
    <property type="project" value="UniProtKB-KW"/>
</dbReference>
<dbReference type="GO" id="GO:0016987">
    <property type="term" value="F:sigma factor activity"/>
    <property type="evidence" value="ECO:0007669"/>
    <property type="project" value="UniProtKB-KW"/>
</dbReference>
<keyword evidence="4" id="KW-0731">Sigma factor</keyword>
<sequence>MIDTICIENNGIPVFKENENDIEVLRSMNPNERRESLITNNIRLAISVAQKFSYEEDYESVAMIGLVKAADTFDLGKEIKFATYATRVISNEILMYIRKSKKDLYTISFETIIPGTDERPLTIGNTLSYEDKELDKFEKAEGIIELHEAIHSLPDRECRIICLLYGIGECRSYKQKEVAEKIGLSQSYISRLEKSILKKMKIKMKNYR</sequence>
<comment type="similarity">
    <text evidence="1">Belongs to the sigma-70 factor family.</text>
</comment>
<dbReference type="InterPro" id="IPR050813">
    <property type="entry name" value="Sigma-70_Factor"/>
</dbReference>
<dbReference type="OrthoDB" id="9809557at2"/>
<dbReference type="InterPro" id="IPR013324">
    <property type="entry name" value="RNA_pol_sigma_r3/r4-like"/>
</dbReference>
<gene>
    <name evidence="8" type="ORF">H171_1234</name>
</gene>
<organism evidence="8 9">
    <name type="scientific">[Clostridium] celerecrescens 18A</name>
    <dbReference type="NCBI Taxonomy" id="1286362"/>
    <lineage>
        <taxon>Bacteria</taxon>
        <taxon>Bacillati</taxon>
        <taxon>Bacillota</taxon>
        <taxon>Clostridia</taxon>
        <taxon>Lachnospirales</taxon>
        <taxon>Lachnospiraceae</taxon>
        <taxon>Lacrimispora</taxon>
    </lineage>
</organism>
<dbReference type="Proteomes" id="UP000231092">
    <property type="component" value="Unassembled WGS sequence"/>
</dbReference>